<reference evidence="2 3" key="1">
    <citation type="submission" date="2019-03" db="EMBL/GenBank/DDBJ databases">
        <title>Genomic Encyclopedia of Type Strains, Phase IV (KMG-IV): sequencing the most valuable type-strain genomes for metagenomic binning, comparative biology and taxonomic classification.</title>
        <authorList>
            <person name="Goeker M."/>
        </authorList>
    </citation>
    <scope>NUCLEOTIDE SEQUENCE [LARGE SCALE GENOMIC DNA]</scope>
    <source>
        <strain evidence="2 3">DSM 24179</strain>
    </source>
</reference>
<dbReference type="GO" id="GO:0003700">
    <property type="term" value="F:DNA-binding transcription factor activity"/>
    <property type="evidence" value="ECO:0007669"/>
    <property type="project" value="TreeGrafter"/>
</dbReference>
<dbReference type="SUPFAM" id="SSF46785">
    <property type="entry name" value="Winged helix' DNA-binding domain"/>
    <property type="match status" value="1"/>
</dbReference>
<dbReference type="InterPro" id="IPR036388">
    <property type="entry name" value="WH-like_DNA-bd_sf"/>
</dbReference>
<dbReference type="EMBL" id="SLWK01000010">
    <property type="protein sequence ID" value="TCO07035.1"/>
    <property type="molecule type" value="Genomic_DNA"/>
</dbReference>
<dbReference type="GO" id="GO:0003677">
    <property type="term" value="F:DNA binding"/>
    <property type="evidence" value="ECO:0007669"/>
    <property type="project" value="UniProtKB-KW"/>
</dbReference>
<dbReference type="Proteomes" id="UP000295221">
    <property type="component" value="Unassembled WGS sequence"/>
</dbReference>
<accession>A0A4R2GG84</accession>
<gene>
    <name evidence="2" type="ORF">EV194_11034</name>
</gene>
<dbReference type="AlphaFoldDB" id="A0A4R2GG84"/>
<dbReference type="InterPro" id="IPR000944">
    <property type="entry name" value="Tscrpt_reg_Rrf2"/>
</dbReference>
<proteinExistence type="predicted"/>
<dbReference type="InterPro" id="IPR036390">
    <property type="entry name" value="WH_DNA-bd_sf"/>
</dbReference>
<evidence type="ECO:0000313" key="3">
    <source>
        <dbReference type="Proteomes" id="UP000295221"/>
    </source>
</evidence>
<organism evidence="2 3">
    <name type="scientific">Natronoflexus pectinivorans</name>
    <dbReference type="NCBI Taxonomy" id="682526"/>
    <lineage>
        <taxon>Bacteria</taxon>
        <taxon>Pseudomonadati</taxon>
        <taxon>Bacteroidota</taxon>
        <taxon>Bacteroidia</taxon>
        <taxon>Marinilabiliales</taxon>
        <taxon>Marinilabiliaceae</taxon>
        <taxon>Natronoflexus</taxon>
    </lineage>
</organism>
<name>A0A4R2GG84_9BACT</name>
<keyword evidence="1" id="KW-0238">DNA-binding</keyword>
<evidence type="ECO:0000313" key="2">
    <source>
        <dbReference type="EMBL" id="TCO07035.1"/>
    </source>
</evidence>
<dbReference type="RefSeq" id="WP_132434377.1">
    <property type="nucleotide sequence ID" value="NZ_SLWK01000010.1"/>
</dbReference>
<evidence type="ECO:0000256" key="1">
    <source>
        <dbReference type="ARBA" id="ARBA00023125"/>
    </source>
</evidence>
<comment type="caution">
    <text evidence="2">The sequence shown here is derived from an EMBL/GenBank/DDBJ whole genome shotgun (WGS) entry which is preliminary data.</text>
</comment>
<protein>
    <submittedName>
        <fullName evidence="2">BadM/Rrf2 family transcriptional regulator</fullName>
    </submittedName>
</protein>
<dbReference type="Pfam" id="PF02082">
    <property type="entry name" value="Rrf2"/>
    <property type="match status" value="1"/>
</dbReference>
<dbReference type="OrthoDB" id="9808360at2"/>
<dbReference type="PANTHER" id="PTHR33221:SF5">
    <property type="entry name" value="HTH-TYPE TRANSCRIPTIONAL REGULATOR ISCR"/>
    <property type="match status" value="1"/>
</dbReference>
<keyword evidence="3" id="KW-1185">Reference proteome</keyword>
<dbReference type="PANTHER" id="PTHR33221">
    <property type="entry name" value="WINGED HELIX-TURN-HELIX TRANSCRIPTIONAL REGULATOR, RRF2 FAMILY"/>
    <property type="match status" value="1"/>
</dbReference>
<dbReference type="NCBIfam" id="TIGR00738">
    <property type="entry name" value="rrf2_super"/>
    <property type="match status" value="1"/>
</dbReference>
<dbReference type="Gene3D" id="1.10.10.10">
    <property type="entry name" value="Winged helix-like DNA-binding domain superfamily/Winged helix DNA-binding domain"/>
    <property type="match status" value="1"/>
</dbReference>
<dbReference type="GO" id="GO:0005829">
    <property type="term" value="C:cytosol"/>
    <property type="evidence" value="ECO:0007669"/>
    <property type="project" value="TreeGrafter"/>
</dbReference>
<sequence length="142" mass="16294">MIRFSNKIKYGLQFLLFLNVDEEEFTDIQRAAISCNIPHKFLESIAVSLKKGGTVVVKRGAGGGYRLNRAPEEITLAEVVKAIEGIESGKDNIIKDIETTREVVEETLDSVMTDFWQSLENITLKQLHQKYYDRTDKIMYYI</sequence>
<dbReference type="PROSITE" id="PS51197">
    <property type="entry name" value="HTH_RRF2_2"/>
    <property type="match status" value="1"/>
</dbReference>